<reference evidence="1" key="1">
    <citation type="submission" date="2020-04" db="EMBL/GenBank/DDBJ databases">
        <authorList>
            <person name="Broberg M."/>
        </authorList>
    </citation>
    <scope>NUCLEOTIDE SEQUENCE</scope>
</reference>
<dbReference type="Proteomes" id="UP000836387">
    <property type="component" value="Unassembled WGS sequence"/>
</dbReference>
<accession>A0ACA9U8L1</accession>
<protein>
    <submittedName>
        <fullName evidence="1">Uncharacterized protein</fullName>
    </submittedName>
</protein>
<sequence>MNVLKLQKKFPQFQQNEIFSLSDAFQRLDVDDKGYIDEATAIKSTQQSENQPYDVVRQALKEVELDSSRRVELEDYLIAKVRGSSSKPAASGASRLAAQPSGGVVSQRTGGGHSSKGSISGKIQVQGSNANITHTINEDERTEFTRHINAVLAGDPDLGSRLPFPTDTFEMFDDCKDGLVLAKLINDSVPDTIDERVLNIPGKKFKSLNAFHMTENNNIVIESAKGIGCSVVNIGAGDIIEVREHLILGLIWQIIRRGLLGKIDIKLHPELYRLLEEDETLEQFLRLPPEQILLRWFNYHLKAANWPRRVANFSTDIKDGENYAVLLAQIGSDYGVTRAPLQTRDLHQRAEEVLQESDKLGCRKFLTPKSLVAGNPKLNLAFVANLFNNHPALDPITEEEKLEVEDFDAEGEREARVFTLWLNSLDVQPAVVSFFDDLRDGSVLLQAYDKVIQGSVNWRHVNKRPAHGGEIMRFKAVENTNYAIELGKQNGFSLVGIQGADITDGQRTLTLGLVWQLMRRDITVTLSSLAQKLGKREITDAEMVRWANDMSKKGGRSSAIRSFKDPSIGSGVFFLDVLNGMKSSYVDYDLVTPGQTDEDAYLNAKLSISIARKLGATIWLVPEDICQVRSRLVTTFIGSLMATHEKMIDTPINSKAMSRGGTTLYVTGFSHGTRARDLAYEFERYGRLVRCDIPAPRSASSRLFAFVEYEDKRDADDAYYEMHNKRIGRDDILKIEWARTPPSASWRFESGRDRDRRGGGRSPGRRGRTPSPRRSTRDYSPRKDDRRDRDRDYDRDSRRDRDRSRSPDTRDRDRDLKDDRDDRDRRENGTNGDDRKGDAPESPPPAHEELDAAE</sequence>
<proteinExistence type="predicted"/>
<evidence type="ECO:0000313" key="2">
    <source>
        <dbReference type="Proteomes" id="UP000836387"/>
    </source>
</evidence>
<evidence type="ECO:0000313" key="1">
    <source>
        <dbReference type="EMBL" id="CAG9949565.1"/>
    </source>
</evidence>
<organism evidence="1 2">
    <name type="scientific">Clonostachys rosea f. rosea IK726</name>
    <dbReference type="NCBI Taxonomy" id="1349383"/>
    <lineage>
        <taxon>Eukaryota</taxon>
        <taxon>Fungi</taxon>
        <taxon>Dikarya</taxon>
        <taxon>Ascomycota</taxon>
        <taxon>Pezizomycotina</taxon>
        <taxon>Sordariomycetes</taxon>
        <taxon>Hypocreomycetidae</taxon>
        <taxon>Hypocreales</taxon>
        <taxon>Bionectriaceae</taxon>
        <taxon>Clonostachys</taxon>
    </lineage>
</organism>
<keyword evidence="2" id="KW-1185">Reference proteome</keyword>
<name>A0ACA9U8L1_BIOOC</name>
<reference evidence="1" key="2">
    <citation type="submission" date="2021-10" db="EMBL/GenBank/DDBJ databases">
        <authorList>
            <person name="Piombo E."/>
        </authorList>
    </citation>
    <scope>NUCLEOTIDE SEQUENCE</scope>
</reference>
<dbReference type="EMBL" id="CADEHS020000106">
    <property type="protein sequence ID" value="CAG9949565.1"/>
    <property type="molecule type" value="Genomic_DNA"/>
</dbReference>
<comment type="caution">
    <text evidence="1">The sequence shown here is derived from an EMBL/GenBank/DDBJ whole genome shotgun (WGS) entry which is preliminary data.</text>
</comment>
<gene>
    <name evidence="1" type="ORF">CRV2_00015079</name>
</gene>